<name>A0A1H2LX44_9ACTN</name>
<protein>
    <submittedName>
        <fullName evidence="1">Uncharacterized protein</fullName>
    </submittedName>
</protein>
<gene>
    <name evidence="1" type="ORF">SAMN04488563_6780</name>
</gene>
<dbReference type="AlphaFoldDB" id="A0A1H2LX44"/>
<dbReference type="STRING" id="419479.SAMN04488563_6780"/>
<reference evidence="2" key="1">
    <citation type="submission" date="2016-10" db="EMBL/GenBank/DDBJ databases">
        <authorList>
            <person name="Varghese N."/>
            <person name="Submissions S."/>
        </authorList>
    </citation>
    <scope>NUCLEOTIDE SEQUENCE [LARGE SCALE GENOMIC DNA]</scope>
    <source>
        <strain evidence="2">DSM 45079</strain>
    </source>
</reference>
<organism evidence="1 2">
    <name type="scientific">Jiangella alkaliphila</name>
    <dbReference type="NCBI Taxonomy" id="419479"/>
    <lineage>
        <taxon>Bacteria</taxon>
        <taxon>Bacillati</taxon>
        <taxon>Actinomycetota</taxon>
        <taxon>Actinomycetes</taxon>
        <taxon>Jiangellales</taxon>
        <taxon>Jiangellaceae</taxon>
        <taxon>Jiangella</taxon>
    </lineage>
</organism>
<evidence type="ECO:0000313" key="2">
    <source>
        <dbReference type="Proteomes" id="UP000182977"/>
    </source>
</evidence>
<accession>A0A1H2LX44</accession>
<evidence type="ECO:0000313" key="1">
    <source>
        <dbReference type="EMBL" id="SDU85519.1"/>
    </source>
</evidence>
<keyword evidence="2" id="KW-1185">Reference proteome</keyword>
<proteinExistence type="predicted"/>
<dbReference type="EMBL" id="LT629791">
    <property type="protein sequence ID" value="SDU85519.1"/>
    <property type="molecule type" value="Genomic_DNA"/>
</dbReference>
<dbReference type="Proteomes" id="UP000182977">
    <property type="component" value="Chromosome I"/>
</dbReference>
<sequence length="99" mass="10588">MGRMPDKVPNPYLAAVRANRGDAEPAATGLRGDLDAAVTAMDNGAWQSSVADTFYTELTGHKTTLTNAADGALGGFDDIIASQPEEVEPNSWQTHWRNL</sequence>